<keyword evidence="2" id="KW-0640">Prion</keyword>
<feature type="region of interest" description="Disordered" evidence="1">
    <location>
        <begin position="282"/>
        <end position="311"/>
    </location>
</feature>
<proteinExistence type="evidence at protein level"/>
<keyword evidence="5" id="KW-1267">Proteomics identification</keyword>
<keyword evidence="3" id="KW-1185">Reference proteome</keyword>
<name>Q21793_CAEEL</name>
<organism evidence="2 3">
    <name type="scientific">Caenorhabditis elegans</name>
    <dbReference type="NCBI Taxonomy" id="6239"/>
    <lineage>
        <taxon>Eukaryota</taxon>
        <taxon>Metazoa</taxon>
        <taxon>Ecdysozoa</taxon>
        <taxon>Nematoda</taxon>
        <taxon>Chromadorea</taxon>
        <taxon>Rhabditida</taxon>
        <taxon>Rhabditina</taxon>
        <taxon>Rhabditomorpha</taxon>
        <taxon>Rhabditoidea</taxon>
        <taxon>Rhabditidae</taxon>
        <taxon>Peloderinae</taxon>
        <taxon>Caenorhabditis</taxon>
    </lineage>
</organism>
<evidence type="ECO:0000313" key="2">
    <source>
        <dbReference type="EMBL" id="CAB00112.2"/>
    </source>
</evidence>
<dbReference type="GeneID" id="179656"/>
<gene>
    <name evidence="2 4" type="primary">pqn-53</name>
    <name evidence="2" type="ORF">CELE_R07B7.3</name>
    <name evidence="4" type="ORF">R07B7.3</name>
</gene>
<sequence>MAEKINMSLDEIIKHGQKKVKSERVSAPAGASTSNKAGNKPTRPGNAGRNNRRVPPRKSAQVVLANKVLKKSKAIAARRAAGGQKRVFGARGKPAAAAGLSAVATKKLVNKLVKNALRKRTNITTVPVVRKRGGVAASTLAARRNFALKRNVTAAQVIQPVRTIIQQRPITAPVRTIVQHVRQAPVKVVRQIITAPVQSQVIRRAPQQQVRQNRPQQRRNVIIQSQQSRRFRPTNNNNNNRPTVIRRQVVQQVPRRAQVQRPQYEQVVQRVIQTPVAQQRFQRQPQRFQQQQPRFQQQPPRFQRQQQPQQQQVVRSVRYVNARPPVQRNNVVRQVQPVQYRPVQYVTDQVVNSRGRGFRAF</sequence>
<dbReference type="WormBase" id="R07B7.3a">
    <property type="protein sequence ID" value="CE42927"/>
    <property type="gene ID" value="WBGene00004138"/>
    <property type="gene designation" value="pqn-53"/>
</dbReference>
<dbReference type="InParanoid" id="Q21793"/>
<evidence type="ECO:0007829" key="5">
    <source>
        <dbReference type="PeptideAtlas" id="Q21793"/>
    </source>
</evidence>
<dbReference type="RefSeq" id="NP_506023.2">
    <property type="nucleotide sequence ID" value="NM_073622.6"/>
</dbReference>
<evidence type="ECO:0000313" key="4">
    <source>
        <dbReference type="WormBase" id="R07B7.3a"/>
    </source>
</evidence>
<dbReference type="IntAct" id="Q21793">
    <property type="interactions" value="2"/>
</dbReference>
<evidence type="ECO:0000313" key="3">
    <source>
        <dbReference type="Proteomes" id="UP000001940"/>
    </source>
</evidence>
<protein>
    <submittedName>
        <fullName evidence="2">Prion-like-(Q/N-rich)-domain-bearing protein</fullName>
    </submittedName>
</protein>
<dbReference type="STRING" id="6239.R07B7.3a.1"/>
<dbReference type="GO" id="GO:0005634">
    <property type="term" value="C:nucleus"/>
    <property type="evidence" value="ECO:0007005"/>
    <property type="project" value="WormBase"/>
</dbReference>
<dbReference type="FunCoup" id="Q21793">
    <property type="interactions" value="496"/>
</dbReference>
<dbReference type="Bgee" id="WBGene00004138">
    <property type="expression patterns" value="Expressed in pharyngeal muscle cell (C elegans) and 4 other cell types or tissues"/>
</dbReference>
<dbReference type="OMA" id="FVTRKQV"/>
<dbReference type="HOGENOM" id="CLU_816932_0_0_1"/>
<keyword evidence="2" id="KW-0034">Amyloid</keyword>
<dbReference type="Proteomes" id="UP000001940">
    <property type="component" value="Chromosome V"/>
</dbReference>
<dbReference type="EMBL" id="BX284605">
    <property type="protein sequence ID" value="CAB00112.2"/>
    <property type="molecule type" value="Genomic_DNA"/>
</dbReference>
<feature type="region of interest" description="Disordered" evidence="1">
    <location>
        <begin position="15"/>
        <end position="59"/>
    </location>
</feature>
<dbReference type="eggNOG" id="ENOG502TA35">
    <property type="taxonomic scope" value="Eukaryota"/>
</dbReference>
<dbReference type="OrthoDB" id="5877425at2759"/>
<dbReference type="AGR" id="WB:WBGene00004138"/>
<dbReference type="UCSC" id="R07B7.3">
    <property type="organism name" value="c. elegans"/>
</dbReference>
<dbReference type="DIP" id="DIP-27216N"/>
<reference evidence="2 3" key="1">
    <citation type="journal article" date="1998" name="Science">
        <title>Genome sequence of the nematode C. elegans: a platform for investigating biology.</title>
        <authorList>
            <consortium name="The C. elegans sequencing consortium"/>
            <person name="Sulson J.E."/>
            <person name="Waterston R."/>
        </authorList>
    </citation>
    <scope>NUCLEOTIDE SEQUENCE [LARGE SCALE GENOMIC DNA]</scope>
    <source>
        <strain evidence="2 3">Bristol N2</strain>
    </source>
</reference>
<accession>Q21793</accession>
<dbReference type="PaxDb" id="6239-R07B7.3a"/>
<dbReference type="KEGG" id="cel:CELE_R07B7.3"/>
<evidence type="ECO:0000256" key="1">
    <source>
        <dbReference type="SAM" id="MobiDB-lite"/>
    </source>
</evidence>
<dbReference type="AlphaFoldDB" id="Q21793"/>
<dbReference type="PeptideAtlas" id="Q21793"/>
<dbReference type="CTD" id="179656"/>